<evidence type="ECO:0000313" key="2">
    <source>
        <dbReference type="EMBL" id="KAJ1165661.1"/>
    </source>
</evidence>
<proteinExistence type="predicted"/>
<dbReference type="Proteomes" id="UP001066276">
    <property type="component" value="Chromosome 4_2"/>
</dbReference>
<evidence type="ECO:0000256" key="1">
    <source>
        <dbReference type="SAM" id="MobiDB-lite"/>
    </source>
</evidence>
<accession>A0AAV7SNI5</accession>
<keyword evidence="3" id="KW-1185">Reference proteome</keyword>
<organism evidence="2 3">
    <name type="scientific">Pleurodeles waltl</name>
    <name type="common">Iberian ribbed newt</name>
    <dbReference type="NCBI Taxonomy" id="8319"/>
    <lineage>
        <taxon>Eukaryota</taxon>
        <taxon>Metazoa</taxon>
        <taxon>Chordata</taxon>
        <taxon>Craniata</taxon>
        <taxon>Vertebrata</taxon>
        <taxon>Euteleostomi</taxon>
        <taxon>Amphibia</taxon>
        <taxon>Batrachia</taxon>
        <taxon>Caudata</taxon>
        <taxon>Salamandroidea</taxon>
        <taxon>Salamandridae</taxon>
        <taxon>Pleurodelinae</taxon>
        <taxon>Pleurodeles</taxon>
    </lineage>
</organism>
<feature type="region of interest" description="Disordered" evidence="1">
    <location>
        <begin position="54"/>
        <end position="86"/>
    </location>
</feature>
<feature type="compositionally biased region" description="Basic and acidic residues" evidence="1">
    <location>
        <begin position="56"/>
        <end position="86"/>
    </location>
</feature>
<sequence length="86" mass="9934">ELAQQFPRGVIAADVRNPDEEIRTSNQDWAMKKGGVCERKKNVTRRLEEDWGIASEADRSESVREKTKMPDPEERWNQHPDGGQKN</sequence>
<dbReference type="AlphaFoldDB" id="A0AAV7SNI5"/>
<name>A0AAV7SNI5_PLEWA</name>
<evidence type="ECO:0000313" key="3">
    <source>
        <dbReference type="Proteomes" id="UP001066276"/>
    </source>
</evidence>
<feature type="non-terminal residue" evidence="2">
    <location>
        <position position="86"/>
    </location>
</feature>
<gene>
    <name evidence="2" type="ORF">NDU88_006078</name>
</gene>
<comment type="caution">
    <text evidence="2">The sequence shown here is derived from an EMBL/GenBank/DDBJ whole genome shotgun (WGS) entry which is preliminary data.</text>
</comment>
<feature type="non-terminal residue" evidence="2">
    <location>
        <position position="1"/>
    </location>
</feature>
<protein>
    <submittedName>
        <fullName evidence="2">Uncharacterized protein</fullName>
    </submittedName>
</protein>
<dbReference type="EMBL" id="JANPWB010000008">
    <property type="protein sequence ID" value="KAJ1165661.1"/>
    <property type="molecule type" value="Genomic_DNA"/>
</dbReference>
<reference evidence="2" key="1">
    <citation type="journal article" date="2022" name="bioRxiv">
        <title>Sequencing and chromosome-scale assembly of the giantPleurodeles waltlgenome.</title>
        <authorList>
            <person name="Brown T."/>
            <person name="Elewa A."/>
            <person name="Iarovenko S."/>
            <person name="Subramanian E."/>
            <person name="Araus A.J."/>
            <person name="Petzold A."/>
            <person name="Susuki M."/>
            <person name="Suzuki K.-i.T."/>
            <person name="Hayashi T."/>
            <person name="Toyoda A."/>
            <person name="Oliveira C."/>
            <person name="Osipova E."/>
            <person name="Leigh N.D."/>
            <person name="Simon A."/>
            <person name="Yun M.H."/>
        </authorList>
    </citation>
    <scope>NUCLEOTIDE SEQUENCE</scope>
    <source>
        <strain evidence="2">20211129_DDA</strain>
        <tissue evidence="2">Liver</tissue>
    </source>
</reference>